<organism evidence="1 2">
    <name type="scientific">Paenibacillus alvei</name>
    <name type="common">Bacillus alvei</name>
    <dbReference type="NCBI Taxonomy" id="44250"/>
    <lineage>
        <taxon>Bacteria</taxon>
        <taxon>Bacillati</taxon>
        <taxon>Bacillota</taxon>
        <taxon>Bacilli</taxon>
        <taxon>Bacillales</taxon>
        <taxon>Paenibacillaceae</taxon>
        <taxon>Paenibacillus</taxon>
    </lineage>
</organism>
<accession>A0A383RBW3</accession>
<protein>
    <submittedName>
        <fullName evidence="1">Uncharacterized protein</fullName>
    </submittedName>
</protein>
<dbReference type="Pfam" id="PF24741">
    <property type="entry name" value="AlkZ-rel"/>
    <property type="match status" value="1"/>
</dbReference>
<gene>
    <name evidence="1" type="ORF">PBLR_12725</name>
</gene>
<evidence type="ECO:0000313" key="2">
    <source>
        <dbReference type="Proteomes" id="UP000304148"/>
    </source>
</evidence>
<reference evidence="2" key="1">
    <citation type="submission" date="2018-08" db="EMBL/GenBank/DDBJ databases">
        <authorList>
            <person name="Chevrot R."/>
        </authorList>
    </citation>
    <scope>NUCLEOTIDE SEQUENCE [LARGE SCALE GENOMIC DNA]</scope>
</reference>
<dbReference type="InterPro" id="IPR056298">
    <property type="entry name" value="AlkZ-rel"/>
</dbReference>
<evidence type="ECO:0000313" key="1">
    <source>
        <dbReference type="EMBL" id="SYX84303.1"/>
    </source>
</evidence>
<dbReference type="Proteomes" id="UP000304148">
    <property type="component" value="Chromosome"/>
</dbReference>
<proteinExistence type="predicted"/>
<dbReference type="AlphaFoldDB" id="A0A383RBW3"/>
<name>A0A383RBW3_PAEAL</name>
<dbReference type="EMBL" id="LS992241">
    <property type="protein sequence ID" value="SYX84303.1"/>
    <property type="molecule type" value="Genomic_DNA"/>
</dbReference>
<sequence length="247" mass="27889">MEQRKEEDVRSDEEGMKSKMSANTNLVHNYKEAVELIRQVGILPLANLAPHHPSLAGVTEESAWHSDTDADPWRWRVQFPGDGVAAYGKFIKKKGMFISLEWVSIVRSVLGDTRSVKERYAAGEMSPEAKLLHGIIVEHPGIDTRLLRVKADMKSPDQKKAFDNALNELQGTMDIVISGVTERRNSAGEVNGWNSTSYETIDHWLENMGIETSMISVQDAKEQLYERLVRSTTSEAVTYFNKILKLR</sequence>